<evidence type="ECO:0000256" key="2">
    <source>
        <dbReference type="ARBA" id="ARBA00006996"/>
    </source>
</evidence>
<feature type="coiled-coil region" evidence="12">
    <location>
        <begin position="1002"/>
        <end position="1036"/>
    </location>
</feature>
<dbReference type="Pfam" id="PF17047">
    <property type="entry name" value="SMP_LBD"/>
    <property type="match status" value="1"/>
</dbReference>
<proteinExistence type="inferred from homology"/>
<evidence type="ECO:0000313" key="16">
    <source>
        <dbReference type="Proteomes" id="UP001190700"/>
    </source>
</evidence>
<evidence type="ECO:0000256" key="6">
    <source>
        <dbReference type="ARBA" id="ARBA00022737"/>
    </source>
</evidence>
<comment type="subcellular location">
    <subcellularLocation>
        <location evidence="1">Membrane</location>
        <topology evidence="1">Single-pass membrane protein</topology>
    </subcellularLocation>
</comment>
<keyword evidence="4" id="KW-0812">Transmembrane</keyword>
<keyword evidence="12" id="KW-0175">Coiled coil</keyword>
<evidence type="ECO:0000256" key="10">
    <source>
        <dbReference type="ARBA" id="ARBA00023121"/>
    </source>
</evidence>
<dbReference type="InterPro" id="IPR039010">
    <property type="entry name" value="Synaptotagmin_SMP"/>
</dbReference>
<name>A0AAE0G4I1_9CHLO</name>
<feature type="region of interest" description="Disordered" evidence="13">
    <location>
        <begin position="761"/>
        <end position="780"/>
    </location>
</feature>
<dbReference type="CDD" id="cd21677">
    <property type="entry name" value="SMP_SYT"/>
    <property type="match status" value="1"/>
</dbReference>
<dbReference type="PROSITE" id="PS51847">
    <property type="entry name" value="SMP"/>
    <property type="match status" value="1"/>
</dbReference>
<dbReference type="GO" id="GO:0008289">
    <property type="term" value="F:lipid binding"/>
    <property type="evidence" value="ECO:0007669"/>
    <property type="project" value="UniProtKB-KW"/>
</dbReference>
<evidence type="ECO:0000256" key="5">
    <source>
        <dbReference type="ARBA" id="ARBA00022723"/>
    </source>
</evidence>
<feature type="domain" description="SMP-LTD" evidence="14">
    <location>
        <begin position="261"/>
        <end position="445"/>
    </location>
</feature>
<protein>
    <recommendedName>
        <fullName evidence="14">SMP-LTD domain-containing protein</fullName>
    </recommendedName>
</protein>
<keyword evidence="7" id="KW-0106">Calcium</keyword>
<evidence type="ECO:0000256" key="7">
    <source>
        <dbReference type="ARBA" id="ARBA00022837"/>
    </source>
</evidence>
<evidence type="ECO:0000256" key="3">
    <source>
        <dbReference type="ARBA" id="ARBA00022448"/>
    </source>
</evidence>
<keyword evidence="3" id="KW-0813">Transport</keyword>
<dbReference type="PANTHER" id="PTHR10774:SF190">
    <property type="entry name" value="C2 CALCIUM_LIPID-BINDING ENDONUCLEASE_EXONUCLEASE_PHOSPHATASE-RELATED"/>
    <property type="match status" value="1"/>
</dbReference>
<keyword evidence="10" id="KW-0446">Lipid-binding</keyword>
<dbReference type="EMBL" id="LGRX02009960">
    <property type="protein sequence ID" value="KAK3271178.1"/>
    <property type="molecule type" value="Genomic_DNA"/>
</dbReference>
<evidence type="ECO:0000259" key="14">
    <source>
        <dbReference type="PROSITE" id="PS51847"/>
    </source>
</evidence>
<keyword evidence="11" id="KW-0472">Membrane</keyword>
<dbReference type="GO" id="GO:0016020">
    <property type="term" value="C:membrane"/>
    <property type="evidence" value="ECO:0007669"/>
    <property type="project" value="UniProtKB-SubCell"/>
</dbReference>
<dbReference type="InterPro" id="IPR045050">
    <property type="entry name" value="Synaptotagmin_plant"/>
</dbReference>
<keyword evidence="6" id="KW-0677">Repeat</keyword>
<evidence type="ECO:0000256" key="11">
    <source>
        <dbReference type="ARBA" id="ARBA00023136"/>
    </source>
</evidence>
<comment type="caution">
    <text evidence="15">The sequence shown here is derived from an EMBL/GenBank/DDBJ whole genome shotgun (WGS) entry which is preliminary data.</text>
</comment>
<dbReference type="AlphaFoldDB" id="A0AAE0G4I1"/>
<evidence type="ECO:0000256" key="12">
    <source>
        <dbReference type="SAM" id="Coils"/>
    </source>
</evidence>
<evidence type="ECO:0000256" key="1">
    <source>
        <dbReference type="ARBA" id="ARBA00004167"/>
    </source>
</evidence>
<evidence type="ECO:0000256" key="13">
    <source>
        <dbReference type="SAM" id="MobiDB-lite"/>
    </source>
</evidence>
<dbReference type="InterPro" id="IPR031468">
    <property type="entry name" value="SMP_LBD"/>
</dbReference>
<sequence>MMSLYKPIGLAQLKNRTGKLFRIKSRGSTKRSRPTLPSPQTRLCRPWCKLAERNFQRYASLRGDSRRTLASQAGFDENPPRASTLKALCHRASILAAIALLSGPILHPPVTVAALEIDETSQAAPSVEPIKEESWMMRLLSDRKALTAPALNGASTGKQMSPQAEAMEAWFEFAMLSLGGPLIGVVIGAFFAGNIVKKRNEGRDQCDPTIARVSLTMLYPRCPSMRAGKASQRSRAAAMDAKTLQQMLQSVGLPPWAGIRDIERPGWANQVIETAWPYLDKATSDAIILSVDPILQDYCPPFLTSIRFDKFTFGSVPATVEGVKVYDTGDEGKVEADIFVVWAGDPEVVLGVRTAGDSVRVPVAVTELQGTACVRLIFSPLLPYFPCFGAISVSLASRPNLDFDLRVVGSDITLVPGVAPQLKKFLKDILTTLLVWPCQIVVPVAGESLKDGILFLDGKPNADPGKLFVRLVGTSGVSALLGGRGDVLGKVSLGTRRSDSSARFMSAEEGSDGEPPAFMDVTFDRHSLVEVPLSCAPAPRTESAGGGVNWTPVWPSEEFELDIADFSTDQLCVALYSRQALSEAEGAAGEDAEDDPLELAFLGELMLSEVLPVPEKDGNGKNGNQAGWAESYTLSVAMDLSPVEKKRARGEAMKEWIYGTARATGAATVDTGRQVGRLVAAVPTAVAAAPGVIGGWISKVQVPWWGSAGEEEEGEAGAEAKEGSSAEAGGQVPQDVASTSFDVGGGKESGNDEAAALGNQELEKSDLQGGKNPTSEEKEAKVRKTAAAVAAAVAAVEAAEAFVASAATAPKPTQLRFELCFVPSGGKKRSAVPLTALSSPLPPSSGRLSDPSAIPTLRTPTANGTTALAATEEDVLVYSLPPSLPPALPAKRVHYPYEAVSDAAVVMQESAQLTANQMRLEEEQRALLQGQQATATPELEPLSAADASTEGLHKDAVEQEEAGVAHADPSSSHVRARKKDALSATVTQLRDVMTAAAEAAAQSRDEEQLKAVEEILERANAMLETASKQMKSNETALRDR</sequence>
<reference evidence="15 16" key="1">
    <citation type="journal article" date="2015" name="Genome Biol. Evol.">
        <title>Comparative Genomics of a Bacterivorous Green Alga Reveals Evolutionary Causalities and Consequences of Phago-Mixotrophic Mode of Nutrition.</title>
        <authorList>
            <person name="Burns J.A."/>
            <person name="Paasch A."/>
            <person name="Narechania A."/>
            <person name="Kim E."/>
        </authorList>
    </citation>
    <scope>NUCLEOTIDE SEQUENCE [LARGE SCALE GENOMIC DNA]</scope>
    <source>
        <strain evidence="15 16">PLY_AMNH</strain>
    </source>
</reference>
<keyword evidence="9" id="KW-0445">Lipid transport</keyword>
<dbReference type="GO" id="GO:0006869">
    <property type="term" value="P:lipid transport"/>
    <property type="evidence" value="ECO:0007669"/>
    <property type="project" value="UniProtKB-KW"/>
</dbReference>
<evidence type="ECO:0000256" key="4">
    <source>
        <dbReference type="ARBA" id="ARBA00022692"/>
    </source>
</evidence>
<evidence type="ECO:0000256" key="9">
    <source>
        <dbReference type="ARBA" id="ARBA00023055"/>
    </source>
</evidence>
<dbReference type="GO" id="GO:0046872">
    <property type="term" value="F:metal ion binding"/>
    <property type="evidence" value="ECO:0007669"/>
    <property type="project" value="UniProtKB-KW"/>
</dbReference>
<keyword evidence="16" id="KW-1185">Reference proteome</keyword>
<organism evidence="15 16">
    <name type="scientific">Cymbomonas tetramitiformis</name>
    <dbReference type="NCBI Taxonomy" id="36881"/>
    <lineage>
        <taxon>Eukaryota</taxon>
        <taxon>Viridiplantae</taxon>
        <taxon>Chlorophyta</taxon>
        <taxon>Pyramimonadophyceae</taxon>
        <taxon>Pyramimonadales</taxon>
        <taxon>Pyramimonadaceae</taxon>
        <taxon>Cymbomonas</taxon>
    </lineage>
</organism>
<keyword evidence="5" id="KW-0479">Metal-binding</keyword>
<comment type="similarity">
    <text evidence="2">Belongs to the synaptotagmin family.</text>
</comment>
<evidence type="ECO:0000256" key="8">
    <source>
        <dbReference type="ARBA" id="ARBA00022989"/>
    </source>
</evidence>
<dbReference type="Proteomes" id="UP001190700">
    <property type="component" value="Unassembled WGS sequence"/>
</dbReference>
<accession>A0AAE0G4I1</accession>
<feature type="region of interest" description="Disordered" evidence="13">
    <location>
        <begin position="960"/>
        <end position="979"/>
    </location>
</feature>
<keyword evidence="8" id="KW-1133">Transmembrane helix</keyword>
<dbReference type="GO" id="GO:0005783">
    <property type="term" value="C:endoplasmic reticulum"/>
    <property type="evidence" value="ECO:0007669"/>
    <property type="project" value="TreeGrafter"/>
</dbReference>
<gene>
    <name evidence="15" type="ORF">CYMTET_20453</name>
</gene>
<feature type="region of interest" description="Disordered" evidence="13">
    <location>
        <begin position="708"/>
        <end position="753"/>
    </location>
</feature>
<evidence type="ECO:0000313" key="15">
    <source>
        <dbReference type="EMBL" id="KAK3271178.1"/>
    </source>
</evidence>
<dbReference type="PANTHER" id="PTHR10774">
    <property type="entry name" value="EXTENDED SYNAPTOTAGMIN-RELATED"/>
    <property type="match status" value="1"/>
</dbReference>